<evidence type="ECO:0000313" key="3">
    <source>
        <dbReference type="Proteomes" id="UP000244064"/>
    </source>
</evidence>
<name>A0A2T5P5G8_9PSED</name>
<feature type="signal peptide" evidence="1">
    <location>
        <begin position="1"/>
        <end position="22"/>
    </location>
</feature>
<dbReference type="PROSITE" id="PS51257">
    <property type="entry name" value="PROKAR_LIPOPROTEIN"/>
    <property type="match status" value="1"/>
</dbReference>
<keyword evidence="1" id="KW-0732">Signal</keyword>
<gene>
    <name evidence="2" type="ORF">DBO85_16970</name>
</gene>
<dbReference type="OrthoDB" id="8905050at2"/>
<evidence type="ECO:0000256" key="1">
    <source>
        <dbReference type="SAM" id="SignalP"/>
    </source>
</evidence>
<dbReference type="EMBL" id="QASN01000021">
    <property type="protein sequence ID" value="PTU72945.1"/>
    <property type="molecule type" value="Genomic_DNA"/>
</dbReference>
<evidence type="ECO:0000313" key="2">
    <source>
        <dbReference type="EMBL" id="PTU72945.1"/>
    </source>
</evidence>
<sequence>MLARCIPLIFLLLLAMLGGCSRDDPQAALEKAARQLQAGLEEKDLSSVLEQLHGDFQAGDGLDRAWAERSMRLAFLRHRNIRIIALRHDSRLDSSYADRGYTEAEVTMSGAEGLIPQRAGHYSVKLEWWLENDEWRLARLSWD</sequence>
<dbReference type="Proteomes" id="UP000244064">
    <property type="component" value="Unassembled WGS sequence"/>
</dbReference>
<dbReference type="RefSeq" id="WP_108108635.1">
    <property type="nucleotide sequence ID" value="NZ_QASN01000021.1"/>
</dbReference>
<proteinExistence type="predicted"/>
<organism evidence="2 3">
    <name type="scientific">Pseudomonas mangrovi</name>
    <dbReference type="NCBI Taxonomy" id="2161748"/>
    <lineage>
        <taxon>Bacteria</taxon>
        <taxon>Pseudomonadati</taxon>
        <taxon>Pseudomonadota</taxon>
        <taxon>Gammaproteobacteria</taxon>
        <taxon>Pseudomonadales</taxon>
        <taxon>Pseudomonadaceae</taxon>
        <taxon>Pseudomonas</taxon>
    </lineage>
</organism>
<evidence type="ECO:0008006" key="4">
    <source>
        <dbReference type="Google" id="ProtNLM"/>
    </source>
</evidence>
<protein>
    <recommendedName>
        <fullName evidence="4">Nuclear transport factor 2 family protein</fullName>
    </recommendedName>
</protein>
<accession>A0A2T5P5G8</accession>
<feature type="chain" id="PRO_5015636962" description="Nuclear transport factor 2 family protein" evidence="1">
    <location>
        <begin position="23"/>
        <end position="143"/>
    </location>
</feature>
<reference evidence="2 3" key="1">
    <citation type="submission" date="2018-04" db="EMBL/GenBank/DDBJ databases">
        <title>Pseudomonas sp. nov., isolated from mangrove soil.</title>
        <authorList>
            <person name="Chen C."/>
        </authorList>
    </citation>
    <scope>NUCLEOTIDE SEQUENCE [LARGE SCALE GENOMIC DNA]</scope>
    <source>
        <strain evidence="2 3">TC-11</strain>
    </source>
</reference>
<keyword evidence="3" id="KW-1185">Reference proteome</keyword>
<dbReference type="AlphaFoldDB" id="A0A2T5P5G8"/>
<comment type="caution">
    <text evidence="2">The sequence shown here is derived from an EMBL/GenBank/DDBJ whole genome shotgun (WGS) entry which is preliminary data.</text>
</comment>